<evidence type="ECO:0000313" key="2">
    <source>
        <dbReference type="EMBL" id="OAY24345.1"/>
    </source>
</evidence>
<keyword evidence="1" id="KW-0472">Membrane</keyword>
<accession>A0A2C9U4U2</accession>
<organism evidence="2">
    <name type="scientific">Manihot esculenta</name>
    <name type="common">Cassava</name>
    <name type="synonym">Jatropha manihot</name>
    <dbReference type="NCBI Taxonomy" id="3983"/>
    <lineage>
        <taxon>Eukaryota</taxon>
        <taxon>Viridiplantae</taxon>
        <taxon>Streptophyta</taxon>
        <taxon>Embryophyta</taxon>
        <taxon>Tracheophyta</taxon>
        <taxon>Spermatophyta</taxon>
        <taxon>Magnoliopsida</taxon>
        <taxon>eudicotyledons</taxon>
        <taxon>Gunneridae</taxon>
        <taxon>Pentapetalae</taxon>
        <taxon>rosids</taxon>
        <taxon>fabids</taxon>
        <taxon>Malpighiales</taxon>
        <taxon>Euphorbiaceae</taxon>
        <taxon>Crotonoideae</taxon>
        <taxon>Manihoteae</taxon>
        <taxon>Manihot</taxon>
    </lineage>
</organism>
<keyword evidence="1" id="KW-0812">Transmembrane</keyword>
<protein>
    <submittedName>
        <fullName evidence="2">Uncharacterized protein</fullName>
    </submittedName>
</protein>
<dbReference type="EMBL" id="CM004403">
    <property type="protein sequence ID" value="OAY24345.1"/>
    <property type="molecule type" value="Genomic_DNA"/>
</dbReference>
<name>A0A2C9U4U2_MANES</name>
<keyword evidence="1" id="KW-1133">Transmembrane helix</keyword>
<sequence>MELYVVVAFRSSCSPLLSFQVILMSYFAIESINHLFSLFSSSGIYYTLFSCTSGVMDKLSHS</sequence>
<dbReference type="AlphaFoldDB" id="A0A2C9U4U2"/>
<gene>
    <name evidence="2" type="ORF">MANES_17G007900</name>
</gene>
<reference evidence="2" key="1">
    <citation type="submission" date="2016-02" db="EMBL/GenBank/DDBJ databases">
        <title>WGS assembly of Manihot esculenta.</title>
        <authorList>
            <person name="Bredeson J.V."/>
            <person name="Prochnik S.E."/>
            <person name="Lyons J.B."/>
            <person name="Schmutz J."/>
            <person name="Grimwood J."/>
            <person name="Vrebalov J."/>
            <person name="Bart R.S."/>
            <person name="Amuge T."/>
            <person name="Ferguson M.E."/>
            <person name="Green R."/>
            <person name="Putnam N."/>
            <person name="Stites J."/>
            <person name="Rounsley S."/>
            <person name="Rokhsar D.S."/>
        </authorList>
    </citation>
    <scope>NUCLEOTIDE SEQUENCE [LARGE SCALE GENOMIC DNA]</scope>
    <source>
        <tissue evidence="2">Leaf</tissue>
    </source>
</reference>
<proteinExistence type="predicted"/>
<evidence type="ECO:0000256" key="1">
    <source>
        <dbReference type="SAM" id="Phobius"/>
    </source>
</evidence>
<feature type="transmembrane region" description="Helical" evidence="1">
    <location>
        <begin position="7"/>
        <end position="29"/>
    </location>
</feature>